<evidence type="ECO:0000313" key="2">
    <source>
        <dbReference type="Proteomes" id="UP001218788"/>
    </source>
</evidence>
<dbReference type="NCBIfam" id="TIGR01965">
    <property type="entry name" value="VCBS_repeat"/>
    <property type="match status" value="1"/>
</dbReference>
<gene>
    <name evidence="1" type="ORF">OIK42_16400</name>
</gene>
<accession>A0ABT5L5K8</accession>
<protein>
    <submittedName>
        <fullName evidence="1">Ig-like domain-containing protein</fullName>
    </submittedName>
</protein>
<comment type="caution">
    <text evidence="1">The sequence shown here is derived from an EMBL/GenBank/DDBJ whole genome shotgun (WGS) entry which is preliminary data.</text>
</comment>
<reference evidence="1 2" key="1">
    <citation type="submission" date="2022-10" db="EMBL/GenBank/DDBJ databases">
        <title>Alteromonas sp. chi3 Genome sequencing.</title>
        <authorList>
            <person name="Park S."/>
        </authorList>
    </citation>
    <scope>NUCLEOTIDE SEQUENCE [LARGE SCALE GENOMIC DNA]</scope>
    <source>
        <strain evidence="2">chi3</strain>
    </source>
</reference>
<dbReference type="PROSITE" id="PS51257">
    <property type="entry name" value="PROKAR_LIPOPROTEIN"/>
    <property type="match status" value="1"/>
</dbReference>
<organism evidence="1 2">
    <name type="scientific">Alteromonas gilva</name>
    <dbReference type="NCBI Taxonomy" id="2987522"/>
    <lineage>
        <taxon>Bacteria</taxon>
        <taxon>Pseudomonadati</taxon>
        <taxon>Pseudomonadota</taxon>
        <taxon>Gammaproteobacteria</taxon>
        <taxon>Alteromonadales</taxon>
        <taxon>Alteromonadaceae</taxon>
        <taxon>Alteromonas/Salinimonas group</taxon>
        <taxon>Alteromonas</taxon>
    </lineage>
</organism>
<sequence length="164" mass="17231">MRKILTLCASSLVLAGCLDSDSKDDYQDINRAPVASDLMLTTQTETPIVESLSATDADGDGLTFALSAEPELGAVTVSANGDFTYTPFDEITGTDSFTFTVSDGQAHAVTGSVSITIEALEVSVTAAIRDAFSQAPTAEPIKLNGRIYVQDATNPAEFDDLLVD</sequence>
<dbReference type="InterPro" id="IPR010221">
    <property type="entry name" value="VCBS_dom"/>
</dbReference>
<evidence type="ECO:0000313" key="1">
    <source>
        <dbReference type="EMBL" id="MDC8832338.1"/>
    </source>
</evidence>
<dbReference type="Gene3D" id="2.60.40.3440">
    <property type="match status" value="1"/>
</dbReference>
<keyword evidence="2" id="KW-1185">Reference proteome</keyword>
<dbReference type="EMBL" id="JAQQXP010000003">
    <property type="protein sequence ID" value="MDC8832338.1"/>
    <property type="molecule type" value="Genomic_DNA"/>
</dbReference>
<dbReference type="Pfam" id="PF17963">
    <property type="entry name" value="Big_9"/>
    <property type="match status" value="1"/>
</dbReference>
<proteinExistence type="predicted"/>
<dbReference type="Proteomes" id="UP001218788">
    <property type="component" value="Unassembled WGS sequence"/>
</dbReference>
<dbReference type="RefSeq" id="WP_273642154.1">
    <property type="nucleotide sequence ID" value="NZ_JAQQXP010000003.1"/>
</dbReference>
<name>A0ABT5L5K8_9ALTE</name>